<organism evidence="1 2">
    <name type="scientific">Streptococcus sanguinis</name>
    <dbReference type="NCBI Taxonomy" id="1305"/>
    <lineage>
        <taxon>Bacteria</taxon>
        <taxon>Bacillati</taxon>
        <taxon>Bacillota</taxon>
        <taxon>Bacilli</taxon>
        <taxon>Lactobacillales</taxon>
        <taxon>Streptococcaceae</taxon>
        <taxon>Streptococcus</taxon>
    </lineage>
</organism>
<proteinExistence type="predicted"/>
<name>A0A0B7GMF4_STRSA</name>
<accession>A0A0B7GMF4</accession>
<protein>
    <submittedName>
        <fullName evidence="1">Uncharacterized protein</fullName>
    </submittedName>
</protein>
<gene>
    <name evidence="1" type="ORF">SSV_0631</name>
</gene>
<dbReference type="EMBL" id="CDMW01000001">
    <property type="protein sequence ID" value="CEL89938.1"/>
    <property type="molecule type" value="Genomic_DNA"/>
</dbReference>
<dbReference type="AlphaFoldDB" id="A0A0B7GMF4"/>
<evidence type="ECO:0000313" key="1">
    <source>
        <dbReference type="EMBL" id="CEL89938.1"/>
    </source>
</evidence>
<sequence length="36" mass="3987">MNGYLVPIDGAGYKDRQDVDISLFEFDGNMHIGGLE</sequence>
<reference evidence="1 2" key="1">
    <citation type="submission" date="2015-01" db="EMBL/GenBank/DDBJ databases">
        <authorList>
            <person name="Pelicic Vladimir"/>
        </authorList>
    </citation>
    <scope>NUCLEOTIDE SEQUENCE [LARGE SCALE GENOMIC DNA]</scope>
    <source>
        <strain evidence="1 2">2908</strain>
    </source>
</reference>
<evidence type="ECO:0000313" key="2">
    <source>
        <dbReference type="Proteomes" id="UP000183504"/>
    </source>
</evidence>
<dbReference type="Proteomes" id="UP000183504">
    <property type="component" value="Unassembled WGS sequence"/>
</dbReference>